<reference evidence="1 2" key="1">
    <citation type="submission" date="2019-06" db="EMBL/GenBank/DDBJ databases">
        <title>Sequencing the genomes of 1000 actinobacteria strains.</title>
        <authorList>
            <person name="Klenk H.-P."/>
        </authorList>
    </citation>
    <scope>NUCLEOTIDE SEQUENCE [LARGE SCALE GENOMIC DNA]</scope>
    <source>
        <strain evidence="1 2">DSM 41649</strain>
    </source>
</reference>
<evidence type="ECO:0000313" key="1">
    <source>
        <dbReference type="EMBL" id="TWE16948.1"/>
    </source>
</evidence>
<keyword evidence="2" id="KW-1185">Reference proteome</keyword>
<organism evidence="1 2">
    <name type="scientific">Kitasatospora atroaurantiaca</name>
    <dbReference type="NCBI Taxonomy" id="285545"/>
    <lineage>
        <taxon>Bacteria</taxon>
        <taxon>Bacillati</taxon>
        <taxon>Actinomycetota</taxon>
        <taxon>Actinomycetes</taxon>
        <taxon>Kitasatosporales</taxon>
        <taxon>Streptomycetaceae</taxon>
        <taxon>Kitasatospora</taxon>
    </lineage>
</organism>
<protein>
    <submittedName>
        <fullName evidence="1">Uncharacterized protein</fullName>
    </submittedName>
</protein>
<proteinExistence type="predicted"/>
<dbReference type="EMBL" id="VIVR01000001">
    <property type="protein sequence ID" value="TWE16948.1"/>
    <property type="molecule type" value="Genomic_DNA"/>
</dbReference>
<accession>A0A561EMU8</accession>
<dbReference type="AlphaFoldDB" id="A0A561EMU8"/>
<evidence type="ECO:0000313" key="2">
    <source>
        <dbReference type="Proteomes" id="UP000318416"/>
    </source>
</evidence>
<dbReference type="Proteomes" id="UP000318416">
    <property type="component" value="Unassembled WGS sequence"/>
</dbReference>
<dbReference type="RefSeq" id="WP_145789422.1">
    <property type="nucleotide sequence ID" value="NZ_BAAABR010000054.1"/>
</dbReference>
<sequence>MNLAPIPTGRIHDPTWRLVHDRYDRLITPLRARGYVVDIKNAAKASRRITAALPDRSRLTITAGTGLPLRAENVISWLVQHEPKGELATVLVYDSTPSGLAHAAQSILSPLLIEVDEYLARSGIAEAPPAGHPVSVFTSEAADARFGATEHLGQYADSSAAVLAHQQHQDSLSRAGWVRLWTHPSADWPRSLWSRNAKVLHTWIDLAELNRPRPTEPATQAAHDVAEVAP</sequence>
<comment type="caution">
    <text evidence="1">The sequence shown here is derived from an EMBL/GenBank/DDBJ whole genome shotgun (WGS) entry which is preliminary data.</text>
</comment>
<name>A0A561EMU8_9ACTN</name>
<dbReference type="OrthoDB" id="4305403at2"/>
<gene>
    <name evidence="1" type="ORF">FB465_1943</name>
</gene>